<feature type="transmembrane region" description="Helical" evidence="1">
    <location>
        <begin position="295"/>
        <end position="317"/>
    </location>
</feature>
<comment type="caution">
    <text evidence="3">The sequence shown here is derived from an EMBL/GenBank/DDBJ whole genome shotgun (WGS) entry which is preliminary data.</text>
</comment>
<evidence type="ECO:0000313" key="3">
    <source>
        <dbReference type="EMBL" id="MBB5182657.1"/>
    </source>
</evidence>
<keyword evidence="1" id="KW-0812">Transmembrane</keyword>
<feature type="transmembrane region" description="Helical" evidence="1">
    <location>
        <begin position="262"/>
        <end position="283"/>
    </location>
</feature>
<dbReference type="GO" id="GO:0016747">
    <property type="term" value="F:acyltransferase activity, transferring groups other than amino-acyl groups"/>
    <property type="evidence" value="ECO:0007669"/>
    <property type="project" value="InterPro"/>
</dbReference>
<dbReference type="InterPro" id="IPR002656">
    <property type="entry name" value="Acyl_transf_3_dom"/>
</dbReference>
<accession>A0A7W8CYK5</accession>
<dbReference type="Proteomes" id="UP000539953">
    <property type="component" value="Unassembled WGS sequence"/>
</dbReference>
<feature type="transmembrane region" description="Helical" evidence="1">
    <location>
        <begin position="169"/>
        <end position="189"/>
    </location>
</feature>
<dbReference type="AlphaFoldDB" id="A0A7W8CYK5"/>
<feature type="transmembrane region" description="Helical" evidence="1">
    <location>
        <begin position="138"/>
        <end position="157"/>
    </location>
</feature>
<dbReference type="EMBL" id="JACHHK010000002">
    <property type="protein sequence ID" value="MBB5182657.1"/>
    <property type="molecule type" value="Genomic_DNA"/>
</dbReference>
<feature type="domain" description="Acyltransferase 3" evidence="2">
    <location>
        <begin position="11"/>
        <end position="350"/>
    </location>
</feature>
<feature type="transmembrane region" description="Helical" evidence="1">
    <location>
        <begin position="224"/>
        <end position="242"/>
    </location>
</feature>
<sequence>MEKKKNRDSRFELLRIFAMLMIISYHIVLHCVNIQLTDPAYVEKFQTGFFNHPNFYKQLLVIATIMSFGSIANALFILISGYFLVAQEKIHIGKTASKLVQQLFFAVAELTVLSTFFYKVVYYGDPKIAMINFSQVNNMSWFLGYYFFIIIFATLWLNKFLHRLSKKKYQIFLVVLFAAFQFSWFGIIADDYTPGLKTLLLGMFLFSLGGYIHRYEPLKKYKASLFVVLILLMNCIIWVSYYNNAVNNLQINKGKDVFTQSILSWENYCPVAIIIAVCLFELFSRIHISSNRIINYIGGSTLMIYLLHDNGLCYSIWDIEDWVTPLWNSPITGFTVKLITWACIVFLYGFISYIIFNVFIKFLKHASKLFLKKDFDQKLQNNITSALK</sequence>
<feature type="transmembrane region" description="Helical" evidence="1">
    <location>
        <begin position="99"/>
        <end position="118"/>
    </location>
</feature>
<organism evidence="3 4">
    <name type="scientific">Catenisphaera adipataccumulans</name>
    <dbReference type="NCBI Taxonomy" id="700500"/>
    <lineage>
        <taxon>Bacteria</taxon>
        <taxon>Bacillati</taxon>
        <taxon>Bacillota</taxon>
        <taxon>Erysipelotrichia</taxon>
        <taxon>Erysipelotrichales</taxon>
        <taxon>Erysipelotrichaceae</taxon>
        <taxon>Catenisphaera</taxon>
    </lineage>
</organism>
<dbReference type="Pfam" id="PF01757">
    <property type="entry name" value="Acyl_transf_3"/>
    <property type="match status" value="1"/>
</dbReference>
<evidence type="ECO:0000313" key="4">
    <source>
        <dbReference type="Proteomes" id="UP000539953"/>
    </source>
</evidence>
<feature type="transmembrane region" description="Helical" evidence="1">
    <location>
        <begin position="55"/>
        <end position="79"/>
    </location>
</feature>
<keyword evidence="4" id="KW-1185">Reference proteome</keyword>
<feature type="transmembrane region" description="Helical" evidence="1">
    <location>
        <begin position="12"/>
        <end position="35"/>
    </location>
</feature>
<keyword evidence="1" id="KW-0472">Membrane</keyword>
<feature type="transmembrane region" description="Helical" evidence="1">
    <location>
        <begin position="339"/>
        <end position="363"/>
    </location>
</feature>
<reference evidence="3 4" key="1">
    <citation type="submission" date="2020-08" db="EMBL/GenBank/DDBJ databases">
        <title>Genomic Encyclopedia of Type Strains, Phase IV (KMG-IV): sequencing the most valuable type-strain genomes for metagenomic binning, comparative biology and taxonomic classification.</title>
        <authorList>
            <person name="Goeker M."/>
        </authorList>
    </citation>
    <scope>NUCLEOTIDE SEQUENCE [LARGE SCALE GENOMIC DNA]</scope>
    <source>
        <strain evidence="3 4">DSM 25799</strain>
    </source>
</reference>
<evidence type="ECO:0000256" key="1">
    <source>
        <dbReference type="SAM" id="Phobius"/>
    </source>
</evidence>
<gene>
    <name evidence="3" type="ORF">HNQ47_000676</name>
</gene>
<dbReference type="RefSeq" id="WP_183327514.1">
    <property type="nucleotide sequence ID" value="NZ_JACHHK010000002.1"/>
</dbReference>
<protein>
    <recommendedName>
        <fullName evidence="2">Acyltransferase 3 domain-containing protein</fullName>
    </recommendedName>
</protein>
<proteinExistence type="predicted"/>
<name>A0A7W8CYK5_9FIRM</name>
<keyword evidence="1" id="KW-1133">Transmembrane helix</keyword>
<evidence type="ECO:0000259" key="2">
    <source>
        <dbReference type="Pfam" id="PF01757"/>
    </source>
</evidence>
<feature type="transmembrane region" description="Helical" evidence="1">
    <location>
        <begin position="195"/>
        <end position="212"/>
    </location>
</feature>